<name>A0A0B0HA81_SOVGS</name>
<proteinExistence type="predicted"/>
<dbReference type="Gene3D" id="1.20.1260.10">
    <property type="match status" value="1"/>
</dbReference>
<dbReference type="PANTHER" id="PTHR34400">
    <property type="match status" value="1"/>
</dbReference>
<comment type="caution">
    <text evidence="6">The sequence shown here is derived from an EMBL/GenBank/DDBJ whole genome shotgun (WGS) entry which is preliminary data.</text>
</comment>
<feature type="domain" description="Iron-binding zinc finger CDGSH type" evidence="5">
    <location>
        <begin position="376"/>
        <end position="407"/>
    </location>
</feature>
<dbReference type="InterPro" id="IPR012347">
    <property type="entry name" value="Ferritin-like"/>
</dbReference>
<organism evidence="6 7">
    <name type="scientific">Solemya velum gill symbiont</name>
    <dbReference type="NCBI Taxonomy" id="2340"/>
    <lineage>
        <taxon>Bacteria</taxon>
        <taxon>Pseudomonadati</taxon>
        <taxon>Pseudomonadota</taxon>
        <taxon>Gammaproteobacteria</taxon>
        <taxon>sulfur-oxidizing symbionts</taxon>
    </lineage>
</organism>
<evidence type="ECO:0000259" key="5">
    <source>
        <dbReference type="SMART" id="SM00704"/>
    </source>
</evidence>
<dbReference type="Pfam" id="PF09360">
    <property type="entry name" value="zf-CDGSH"/>
    <property type="match status" value="2"/>
</dbReference>
<dbReference type="GeneID" id="86990825"/>
<evidence type="ECO:0000313" key="6">
    <source>
        <dbReference type="EMBL" id="KHF24769.1"/>
    </source>
</evidence>
<dbReference type="eggNOG" id="COG3369">
    <property type="taxonomic scope" value="Bacteria"/>
</dbReference>
<dbReference type="PATRIC" id="fig|2340.3.peg.1406"/>
<keyword evidence="3" id="KW-0408">Iron</keyword>
<dbReference type="SMART" id="SM00704">
    <property type="entry name" value="ZnF_CDGSH"/>
    <property type="match status" value="2"/>
</dbReference>
<keyword evidence="7" id="KW-1185">Reference proteome</keyword>
<accession>A0A0B0HA81</accession>
<dbReference type="RefSeq" id="WP_052132140.1">
    <property type="nucleotide sequence ID" value="NZ_JRAA01000002.1"/>
</dbReference>
<dbReference type="InterPro" id="IPR042216">
    <property type="entry name" value="MitoNEET_CISD"/>
</dbReference>
<evidence type="ECO:0000313" key="7">
    <source>
        <dbReference type="Proteomes" id="UP000030856"/>
    </source>
</evidence>
<dbReference type="Gene3D" id="3.40.5.90">
    <property type="entry name" value="CDGSH iron-sulfur domain, mitoNEET-type"/>
    <property type="match status" value="2"/>
</dbReference>
<evidence type="ECO:0000256" key="2">
    <source>
        <dbReference type="ARBA" id="ARBA00022723"/>
    </source>
</evidence>
<dbReference type="OrthoDB" id="9795032at2"/>
<dbReference type="PANTHER" id="PTHR34400:SF4">
    <property type="entry name" value="MEMBRANE PROTEIN"/>
    <property type="match status" value="1"/>
</dbReference>
<evidence type="ECO:0000256" key="3">
    <source>
        <dbReference type="ARBA" id="ARBA00023004"/>
    </source>
</evidence>
<dbReference type="Pfam" id="PF12902">
    <property type="entry name" value="Ferritin-like"/>
    <property type="match status" value="1"/>
</dbReference>
<dbReference type="EMBL" id="JRAA01000002">
    <property type="protein sequence ID" value="KHF24769.1"/>
    <property type="molecule type" value="Genomic_DNA"/>
</dbReference>
<dbReference type="InterPro" id="IPR009078">
    <property type="entry name" value="Ferritin-like_SF"/>
</dbReference>
<dbReference type="AlphaFoldDB" id="A0A0B0HA81"/>
<dbReference type="GO" id="GO:0051537">
    <property type="term" value="F:2 iron, 2 sulfur cluster binding"/>
    <property type="evidence" value="ECO:0007669"/>
    <property type="project" value="UniProtKB-KW"/>
</dbReference>
<protein>
    <recommendedName>
        <fullName evidence="5">Iron-binding zinc finger CDGSH type domain-containing protein</fullName>
    </recommendedName>
</protein>
<keyword evidence="2" id="KW-0479">Metal-binding</keyword>
<keyword evidence="4" id="KW-0411">Iron-sulfur</keyword>
<dbReference type="InterPro" id="IPR026820">
    <property type="entry name" value="VioB/RebD_dom"/>
</dbReference>
<dbReference type="GO" id="GO:0046872">
    <property type="term" value="F:metal ion binding"/>
    <property type="evidence" value="ECO:0007669"/>
    <property type="project" value="UniProtKB-KW"/>
</dbReference>
<sequence length="563" mass="62633">MSIKDISSLQQHLQWAIELEHATLTPYLCALYSIKEGHNPESAEILRSIFMEEMLHMTLAANVLNAVGGTPVLDSPDFIPSYPSFLPYSDHSFIVPLTGFSPETIATLMKIERPEQAGAPPEDEQYETIGQFYEAIKLGLEEVAQQLGEEAVFTGDPSRQIHPDTVVYAGSGSIVPVTDLDSALAALNEIMHQGEGMSFDTIWDGDQNMFHHEREEVGHYFRLNQILEGRFYQRGDTPQSGPTGEAFEVDWEAVYKPSDIIADEFHEEEIKSQNEIFCRRYSEILRFIEQGFNGDSKSICRSVGAMYELKQDAIELLQMTTKIDLKYVAANVSGGDYCIKILPDGPYAIQGKIPLTRKSIMRSEGGESLAWSMDGDVETMPDYALCRCGASRNKPFCDGSHATIEFDGSETADRKSYSESQKEYPGKGILMKDVRSLCFHAGFCSNRATNAWELSRKTDDIQARTELIAMVEHCPSGALTYALDNARKHHETGEAAWQSIEPALSRSIALMPNGPIWVTGGIKIIRSDNTPLEIRNRVALCRCGHSKNKPFCDGTHAEVGFKG</sequence>
<evidence type="ECO:0000256" key="4">
    <source>
        <dbReference type="ARBA" id="ARBA00023014"/>
    </source>
</evidence>
<dbReference type="InterPro" id="IPR018967">
    <property type="entry name" value="FeS-contain_CDGSH-typ"/>
</dbReference>
<dbReference type="InterPro" id="IPR010693">
    <property type="entry name" value="Divergent_4Fe-4S_mono-cluster"/>
</dbReference>
<dbReference type="Pfam" id="PF06902">
    <property type="entry name" value="Fer4_19"/>
    <property type="match status" value="1"/>
</dbReference>
<evidence type="ECO:0000256" key="1">
    <source>
        <dbReference type="ARBA" id="ARBA00022714"/>
    </source>
</evidence>
<reference evidence="6 7" key="1">
    <citation type="journal article" date="2014" name="BMC Genomics">
        <title>The genome of the intracellular bacterium of the coastal bivalve, Solemya velum: a blueprint for thriving in and out of symbiosis.</title>
        <authorList>
            <person name="Dmytrenko O."/>
            <person name="Russell S.L."/>
            <person name="Loo W.T."/>
            <person name="Fontanez K.M."/>
            <person name="Liao L."/>
            <person name="Roeselers G."/>
            <person name="Sharma R."/>
            <person name="Stewart F.J."/>
            <person name="Newton I.L."/>
            <person name="Woyke T."/>
            <person name="Wu D."/>
            <person name="Lang J.M."/>
            <person name="Eisen J.A."/>
            <person name="Cavanaugh C.M."/>
        </authorList>
    </citation>
    <scope>NUCLEOTIDE SEQUENCE [LARGE SCALE GENOMIC DNA]</scope>
    <source>
        <strain evidence="6 7">WH</strain>
    </source>
</reference>
<gene>
    <name evidence="6" type="ORF">JV46_08060</name>
</gene>
<feature type="domain" description="Iron-binding zinc finger CDGSH type" evidence="5">
    <location>
        <begin position="525"/>
        <end position="562"/>
    </location>
</feature>
<dbReference type="Proteomes" id="UP000030856">
    <property type="component" value="Unassembled WGS sequence"/>
</dbReference>
<dbReference type="SUPFAM" id="SSF47240">
    <property type="entry name" value="Ferritin-like"/>
    <property type="match status" value="1"/>
</dbReference>
<keyword evidence="1" id="KW-0001">2Fe-2S</keyword>
<dbReference type="GO" id="GO:0005737">
    <property type="term" value="C:cytoplasm"/>
    <property type="evidence" value="ECO:0007669"/>
    <property type="project" value="UniProtKB-ARBA"/>
</dbReference>